<dbReference type="AlphaFoldDB" id="A0A1V3NNM3"/>
<dbReference type="EMBL" id="MVBK01000028">
    <property type="protein sequence ID" value="OOG26422.1"/>
    <property type="molecule type" value="Genomic_DNA"/>
</dbReference>
<dbReference type="Proteomes" id="UP000189462">
    <property type="component" value="Unassembled WGS sequence"/>
</dbReference>
<evidence type="ECO:0000313" key="2">
    <source>
        <dbReference type="Proteomes" id="UP000189462"/>
    </source>
</evidence>
<reference evidence="1 2" key="1">
    <citation type="submission" date="2017-02" db="EMBL/GenBank/DDBJ databases">
        <title>Genomic diversity within the haloalkaliphilic genus Thioalkalivibrio.</title>
        <authorList>
            <person name="Ahn A.-C."/>
            <person name="Meier-Kolthoff J."/>
            <person name="Overmars L."/>
            <person name="Richter M."/>
            <person name="Woyke T."/>
            <person name="Sorokin D.Y."/>
            <person name="Muyzer G."/>
        </authorList>
    </citation>
    <scope>NUCLEOTIDE SEQUENCE [LARGE SCALE GENOMIC DNA]</scope>
    <source>
        <strain evidence="1 2">ALJD</strain>
    </source>
</reference>
<gene>
    <name evidence="1" type="ORF">B1C78_04980</name>
</gene>
<comment type="caution">
    <text evidence="1">The sequence shown here is derived from an EMBL/GenBank/DDBJ whole genome shotgun (WGS) entry which is preliminary data.</text>
</comment>
<proteinExistence type="predicted"/>
<organism evidence="1 2">
    <name type="scientific">Thioalkalivibrio denitrificans</name>
    <dbReference type="NCBI Taxonomy" id="108003"/>
    <lineage>
        <taxon>Bacteria</taxon>
        <taxon>Pseudomonadati</taxon>
        <taxon>Pseudomonadota</taxon>
        <taxon>Gammaproteobacteria</taxon>
        <taxon>Chromatiales</taxon>
        <taxon>Ectothiorhodospiraceae</taxon>
        <taxon>Thioalkalivibrio</taxon>
    </lineage>
</organism>
<keyword evidence="2" id="KW-1185">Reference proteome</keyword>
<evidence type="ECO:0000313" key="1">
    <source>
        <dbReference type="EMBL" id="OOG26422.1"/>
    </source>
</evidence>
<accession>A0A1V3NNM3</accession>
<name>A0A1V3NNM3_9GAMM</name>
<sequence length="197" mass="22512">MLVGGGAKHPPYFNEGGLQILPPEDVLAAMEIKTRFGATELREALERHARNHTIFLQSRVDVIPWQGAFFFECRSPFDANRVLDTVEKEVRVILSSYGPKIDQSSVRRNSLHFPLPTFLVLFETCLIMFRTCDDPSIVHIDLFESESLSFGLAAIDFFSYAASRLSGSTLPTSLELSREYVERYHWHRRTLSIETEK</sequence>
<protein>
    <submittedName>
        <fullName evidence="1">Uncharacterized protein</fullName>
    </submittedName>
</protein>